<dbReference type="AlphaFoldDB" id="A0A9N7N317"/>
<evidence type="ECO:0000256" key="11">
    <source>
        <dbReference type="ARBA" id="ARBA00022801"/>
    </source>
</evidence>
<keyword evidence="11" id="KW-0378">Hydrolase</keyword>
<comment type="similarity">
    <text evidence="5">Belongs to the CAF1 family.</text>
</comment>
<evidence type="ECO:0000256" key="13">
    <source>
        <dbReference type="ARBA" id="ARBA00022884"/>
    </source>
</evidence>
<evidence type="ECO:0000313" key="19">
    <source>
        <dbReference type="Proteomes" id="UP001153555"/>
    </source>
</evidence>
<dbReference type="GO" id="GO:0005634">
    <property type="term" value="C:nucleus"/>
    <property type="evidence" value="ECO:0007669"/>
    <property type="project" value="UniProtKB-SubCell"/>
</dbReference>
<evidence type="ECO:0000256" key="2">
    <source>
        <dbReference type="ARBA" id="ARBA00001968"/>
    </source>
</evidence>
<comment type="subcellular location">
    <subcellularLocation>
        <location evidence="4">Cytoplasm</location>
    </subcellularLocation>
    <subcellularLocation>
        <location evidence="3">Nucleus</location>
    </subcellularLocation>
</comment>
<evidence type="ECO:0000256" key="16">
    <source>
        <dbReference type="ARBA" id="ARBA00023242"/>
    </source>
</evidence>
<keyword evidence="12" id="KW-0269">Exonuclease</keyword>
<dbReference type="OrthoDB" id="1164111at2759"/>
<proteinExistence type="inferred from homology"/>
<dbReference type="GO" id="GO:0004535">
    <property type="term" value="F:poly(A)-specific ribonuclease activity"/>
    <property type="evidence" value="ECO:0007669"/>
    <property type="project" value="UniProtKB-EC"/>
</dbReference>
<evidence type="ECO:0000256" key="7">
    <source>
        <dbReference type="ARBA" id="ARBA00012161"/>
    </source>
</evidence>
<gene>
    <name evidence="18" type="ORF">SHERM_19091</name>
</gene>
<keyword evidence="10" id="KW-0479">Metal-binding</keyword>
<keyword evidence="8" id="KW-0963">Cytoplasm</keyword>
<sequence length="273" mass="30891">MNIVPKKDEIHIREVWSDNLDREFGLIREIVDKYPYIGMDTEFPGVVIKPLDPSKNRSVANYQSLKANVEILNLIQLGLTFSDENGTLPTCGTGKYCVWQFNFREFNLTKDAYASDSIDLLINSGIDFEKNNQKGVDIERFSELLMSSGVVMNDNIRWLSYHSGYDFGYLLKLLTCKDLPDTIEGFFDMLGLYCPVIYDIKHLVREKYHGGLSSLAEVLDVERVGSCHQAGSDSLLTCFVFFKLTKIHYGGSMEKYAAGELYGLVAEPSLATR</sequence>
<evidence type="ECO:0000256" key="5">
    <source>
        <dbReference type="ARBA" id="ARBA00008372"/>
    </source>
</evidence>
<dbReference type="SUPFAM" id="SSF53098">
    <property type="entry name" value="Ribonuclease H-like"/>
    <property type="match status" value="1"/>
</dbReference>
<dbReference type="InterPro" id="IPR036397">
    <property type="entry name" value="RNaseH_sf"/>
</dbReference>
<dbReference type="InterPro" id="IPR039637">
    <property type="entry name" value="CNOT7/CNOT8/Pop2"/>
</dbReference>
<dbReference type="EC" id="3.1.13.4" evidence="7"/>
<dbReference type="GO" id="GO:0003723">
    <property type="term" value="F:RNA binding"/>
    <property type="evidence" value="ECO:0007669"/>
    <property type="project" value="UniProtKB-KW"/>
</dbReference>
<evidence type="ECO:0000256" key="14">
    <source>
        <dbReference type="ARBA" id="ARBA00023015"/>
    </source>
</evidence>
<dbReference type="GO" id="GO:0046872">
    <property type="term" value="F:metal ion binding"/>
    <property type="evidence" value="ECO:0007669"/>
    <property type="project" value="UniProtKB-KW"/>
</dbReference>
<keyword evidence="13" id="KW-0694">RNA-binding</keyword>
<dbReference type="GO" id="GO:0005737">
    <property type="term" value="C:cytoplasm"/>
    <property type="evidence" value="ECO:0007669"/>
    <property type="project" value="UniProtKB-SubCell"/>
</dbReference>
<keyword evidence="19" id="KW-1185">Reference proteome</keyword>
<name>A0A9N7N317_STRHE</name>
<keyword evidence="15" id="KW-0804">Transcription</keyword>
<dbReference type="GO" id="GO:0030014">
    <property type="term" value="C:CCR4-NOT complex"/>
    <property type="evidence" value="ECO:0007669"/>
    <property type="project" value="InterPro"/>
</dbReference>
<evidence type="ECO:0000256" key="9">
    <source>
        <dbReference type="ARBA" id="ARBA00022722"/>
    </source>
</evidence>
<protein>
    <recommendedName>
        <fullName evidence="7">poly(A)-specific ribonuclease</fullName>
        <ecNumber evidence="7">3.1.13.4</ecNumber>
    </recommendedName>
</protein>
<evidence type="ECO:0000256" key="6">
    <source>
        <dbReference type="ARBA" id="ARBA00011757"/>
    </source>
</evidence>
<comment type="catalytic activity">
    <reaction evidence="1">
        <text>Exonucleolytic cleavage of poly(A) to 5'-AMP.</text>
        <dbReference type="EC" id="3.1.13.4"/>
    </reaction>
</comment>
<comment type="subunit">
    <text evidence="6">Component of the CCR4-NOT complex, at least composed of CRR4 and CAF1 proteins.</text>
</comment>
<evidence type="ECO:0000256" key="12">
    <source>
        <dbReference type="ARBA" id="ARBA00022839"/>
    </source>
</evidence>
<dbReference type="Gene3D" id="3.30.420.10">
    <property type="entry name" value="Ribonuclease H-like superfamily/Ribonuclease H"/>
    <property type="match status" value="1"/>
</dbReference>
<evidence type="ECO:0000256" key="4">
    <source>
        <dbReference type="ARBA" id="ARBA00004496"/>
    </source>
</evidence>
<comment type="caution">
    <text evidence="18">The sequence shown here is derived from an EMBL/GenBank/DDBJ whole genome shotgun (WGS) entry which is preliminary data.</text>
</comment>
<keyword evidence="14" id="KW-0805">Transcription regulation</keyword>
<organism evidence="18 19">
    <name type="scientific">Striga hermonthica</name>
    <name type="common">Purple witchweed</name>
    <name type="synonym">Buchnera hermonthica</name>
    <dbReference type="NCBI Taxonomy" id="68872"/>
    <lineage>
        <taxon>Eukaryota</taxon>
        <taxon>Viridiplantae</taxon>
        <taxon>Streptophyta</taxon>
        <taxon>Embryophyta</taxon>
        <taxon>Tracheophyta</taxon>
        <taxon>Spermatophyta</taxon>
        <taxon>Magnoliopsida</taxon>
        <taxon>eudicotyledons</taxon>
        <taxon>Gunneridae</taxon>
        <taxon>Pentapetalae</taxon>
        <taxon>asterids</taxon>
        <taxon>lamiids</taxon>
        <taxon>Lamiales</taxon>
        <taxon>Orobanchaceae</taxon>
        <taxon>Buchnereae</taxon>
        <taxon>Striga</taxon>
    </lineage>
</organism>
<evidence type="ECO:0000256" key="15">
    <source>
        <dbReference type="ARBA" id="ARBA00023163"/>
    </source>
</evidence>
<reference evidence="18" key="1">
    <citation type="submission" date="2019-12" db="EMBL/GenBank/DDBJ databases">
        <authorList>
            <person name="Scholes J."/>
        </authorList>
    </citation>
    <scope>NUCLEOTIDE SEQUENCE</scope>
</reference>
<dbReference type="Proteomes" id="UP001153555">
    <property type="component" value="Unassembled WGS sequence"/>
</dbReference>
<accession>A0A9N7N317</accession>
<evidence type="ECO:0000256" key="17">
    <source>
        <dbReference type="ARBA" id="ARBA00025148"/>
    </source>
</evidence>
<evidence type="ECO:0000256" key="8">
    <source>
        <dbReference type="ARBA" id="ARBA00022490"/>
    </source>
</evidence>
<comment type="cofactor">
    <cofactor evidence="2">
        <name>a divalent metal cation</name>
        <dbReference type="ChEBI" id="CHEBI:60240"/>
    </cofactor>
</comment>
<evidence type="ECO:0000256" key="10">
    <source>
        <dbReference type="ARBA" id="ARBA00022723"/>
    </source>
</evidence>
<dbReference type="PANTHER" id="PTHR10797">
    <property type="entry name" value="CCR4-NOT TRANSCRIPTION COMPLEX SUBUNIT"/>
    <property type="match status" value="1"/>
</dbReference>
<dbReference type="InterPro" id="IPR012337">
    <property type="entry name" value="RNaseH-like_sf"/>
</dbReference>
<evidence type="ECO:0000256" key="1">
    <source>
        <dbReference type="ARBA" id="ARBA00001663"/>
    </source>
</evidence>
<comment type="function">
    <text evidence="17">Ubiquitous transcription factor required for a diverse set of processes. It is a component of the CCR4 complex involved in the control of gene expression.</text>
</comment>
<keyword evidence="16" id="KW-0539">Nucleus</keyword>
<evidence type="ECO:0000313" key="18">
    <source>
        <dbReference type="EMBL" id="CAA0821089.1"/>
    </source>
</evidence>
<dbReference type="EMBL" id="CACSLK010020742">
    <property type="protein sequence ID" value="CAA0821089.1"/>
    <property type="molecule type" value="Genomic_DNA"/>
</dbReference>
<dbReference type="Pfam" id="PF04857">
    <property type="entry name" value="CAF1"/>
    <property type="match status" value="1"/>
</dbReference>
<evidence type="ECO:0000256" key="3">
    <source>
        <dbReference type="ARBA" id="ARBA00004123"/>
    </source>
</evidence>
<keyword evidence="9" id="KW-0540">Nuclease</keyword>
<dbReference type="InterPro" id="IPR006941">
    <property type="entry name" value="RNase_CAF1"/>
</dbReference>